<dbReference type="Pfam" id="PF02086">
    <property type="entry name" value="MethyltransfD12"/>
    <property type="match status" value="1"/>
</dbReference>
<dbReference type="InterPro" id="IPR002052">
    <property type="entry name" value="DNA_methylase_N6_adenine_CS"/>
</dbReference>
<comment type="catalytic activity">
    <reaction evidence="5">
        <text>a 2'-deoxyadenosine in DNA + S-adenosyl-L-methionine = an N(6)-methyl-2'-deoxyadenosine in DNA + S-adenosyl-L-homocysteine + H(+)</text>
        <dbReference type="Rhea" id="RHEA:15197"/>
        <dbReference type="Rhea" id="RHEA-COMP:12418"/>
        <dbReference type="Rhea" id="RHEA-COMP:12419"/>
        <dbReference type="ChEBI" id="CHEBI:15378"/>
        <dbReference type="ChEBI" id="CHEBI:57856"/>
        <dbReference type="ChEBI" id="CHEBI:59789"/>
        <dbReference type="ChEBI" id="CHEBI:90615"/>
        <dbReference type="ChEBI" id="CHEBI:90616"/>
        <dbReference type="EC" id="2.1.1.72"/>
    </reaction>
</comment>
<evidence type="ECO:0000256" key="5">
    <source>
        <dbReference type="ARBA" id="ARBA00047942"/>
    </source>
</evidence>
<name>A0A381EGM2_CAMUP</name>
<dbReference type="PRINTS" id="PR00505">
    <property type="entry name" value="D12N6MTFRASE"/>
</dbReference>
<gene>
    <name evidence="6" type="primary">fokIM_1</name>
    <name evidence="6" type="ORF">NCTC12264_00310</name>
</gene>
<dbReference type="GO" id="GO:0009007">
    <property type="term" value="F:site-specific DNA-methyltransferase (adenine-specific) activity"/>
    <property type="evidence" value="ECO:0007669"/>
    <property type="project" value="UniProtKB-EC"/>
</dbReference>
<dbReference type="InterPro" id="IPR012327">
    <property type="entry name" value="MeTrfase_D12"/>
</dbReference>
<dbReference type="GO" id="GO:0003676">
    <property type="term" value="F:nucleic acid binding"/>
    <property type="evidence" value="ECO:0007669"/>
    <property type="project" value="InterPro"/>
</dbReference>
<dbReference type="EC" id="2.1.1.72" evidence="1"/>
<dbReference type="InterPro" id="IPR029063">
    <property type="entry name" value="SAM-dependent_MTases_sf"/>
</dbReference>
<sequence>MKYIGNKTRLLNFISESMDNFGVCKNGIFIDLFAGTNSVAKHFKNKGYKVITNDFMTYSYIFSKVLIELNEMPKFIKLNGLDEALNLLNKEHYLKGYVYENYAPGGKFNRQYFSDKNAMRIDFIREKIQQWLRENIIDENEFLVLLVSLIDAADFVANISGTYGAYLKIWRSMALKDIKLLPPNITNNHLNNKSFQLDSNAFVRELSGDIVYIDPPYNHRQYAPNFHFLESLAVWDKQELKGKGGLRDYKHQKSLYCQKGKAMEVFSDLISNIQSQYIILSYNNEGIIPREHILKTLNAIGQVKEYTTHYRRFRTEKNHEKRQYKQCDDKTIEHLFIVKK</sequence>
<evidence type="ECO:0000256" key="1">
    <source>
        <dbReference type="ARBA" id="ARBA00011900"/>
    </source>
</evidence>
<dbReference type="PROSITE" id="PS00092">
    <property type="entry name" value="N6_MTASE"/>
    <property type="match status" value="1"/>
</dbReference>
<dbReference type="GO" id="GO:0032259">
    <property type="term" value="P:methylation"/>
    <property type="evidence" value="ECO:0007669"/>
    <property type="project" value="UniProtKB-KW"/>
</dbReference>
<evidence type="ECO:0000256" key="4">
    <source>
        <dbReference type="ARBA" id="ARBA00022691"/>
    </source>
</evidence>
<evidence type="ECO:0000313" key="6">
    <source>
        <dbReference type="EMBL" id="SUX26090.1"/>
    </source>
</evidence>
<dbReference type="GO" id="GO:0009307">
    <property type="term" value="P:DNA restriction-modification system"/>
    <property type="evidence" value="ECO:0007669"/>
    <property type="project" value="InterPro"/>
</dbReference>
<dbReference type="SUPFAM" id="SSF53335">
    <property type="entry name" value="S-adenosyl-L-methionine-dependent methyltransferases"/>
    <property type="match status" value="1"/>
</dbReference>
<dbReference type="REBASE" id="422355">
    <property type="entry name" value="M.Cup12264ORF310P"/>
</dbReference>
<dbReference type="EMBL" id="UFUZ01000001">
    <property type="protein sequence ID" value="SUX26090.1"/>
    <property type="molecule type" value="Genomic_DNA"/>
</dbReference>
<dbReference type="RefSeq" id="WP_115628949.1">
    <property type="nucleotide sequence ID" value="NZ_JANKIR010000016.1"/>
</dbReference>
<organism evidence="6 7">
    <name type="scientific">Campylobacter upsaliensis</name>
    <dbReference type="NCBI Taxonomy" id="28080"/>
    <lineage>
        <taxon>Bacteria</taxon>
        <taxon>Pseudomonadati</taxon>
        <taxon>Campylobacterota</taxon>
        <taxon>Epsilonproteobacteria</taxon>
        <taxon>Campylobacterales</taxon>
        <taxon>Campylobacteraceae</taxon>
        <taxon>Campylobacter</taxon>
    </lineage>
</organism>
<evidence type="ECO:0000313" key="7">
    <source>
        <dbReference type="Proteomes" id="UP000254161"/>
    </source>
</evidence>
<keyword evidence="3 6" id="KW-0808">Transferase</keyword>
<keyword evidence="2 6" id="KW-0489">Methyltransferase</keyword>
<accession>A0A381EGM2</accession>
<reference evidence="6 7" key="1">
    <citation type="submission" date="2018-06" db="EMBL/GenBank/DDBJ databases">
        <authorList>
            <consortium name="Pathogen Informatics"/>
            <person name="Doyle S."/>
        </authorList>
    </citation>
    <scope>NUCLEOTIDE SEQUENCE [LARGE SCALE GENOMIC DNA]</scope>
    <source>
        <strain evidence="6 7">NCTC12264</strain>
    </source>
</reference>
<proteinExistence type="predicted"/>
<evidence type="ECO:0000256" key="3">
    <source>
        <dbReference type="ARBA" id="ARBA00022679"/>
    </source>
</evidence>
<dbReference type="Proteomes" id="UP000254161">
    <property type="component" value="Unassembled WGS sequence"/>
</dbReference>
<evidence type="ECO:0000256" key="2">
    <source>
        <dbReference type="ARBA" id="ARBA00022603"/>
    </source>
</evidence>
<protein>
    <recommendedName>
        <fullName evidence="1">site-specific DNA-methyltransferase (adenine-specific)</fullName>
        <ecNumber evidence="1">2.1.1.72</ecNumber>
    </recommendedName>
</protein>
<keyword evidence="4" id="KW-0949">S-adenosyl-L-methionine</keyword>
<dbReference type="AlphaFoldDB" id="A0A381EGM2"/>
<dbReference type="Gene3D" id="3.40.50.150">
    <property type="entry name" value="Vaccinia Virus protein VP39"/>
    <property type="match status" value="1"/>
</dbReference>